<evidence type="ECO:0000256" key="1">
    <source>
        <dbReference type="SAM" id="Phobius"/>
    </source>
</evidence>
<keyword evidence="1" id="KW-1133">Transmembrane helix</keyword>
<dbReference type="AlphaFoldDB" id="A0AAV2YQ50"/>
<evidence type="ECO:0000313" key="2">
    <source>
        <dbReference type="EMBL" id="DAZ95586.1"/>
    </source>
</evidence>
<reference evidence="2" key="1">
    <citation type="submission" date="2022-11" db="EMBL/GenBank/DDBJ databases">
        <authorList>
            <person name="Morgan W.R."/>
            <person name="Tartar A."/>
        </authorList>
    </citation>
    <scope>NUCLEOTIDE SEQUENCE</scope>
    <source>
        <strain evidence="2">ARSEF 373</strain>
    </source>
</reference>
<organism evidence="2 3">
    <name type="scientific">Lagenidium giganteum</name>
    <dbReference type="NCBI Taxonomy" id="4803"/>
    <lineage>
        <taxon>Eukaryota</taxon>
        <taxon>Sar</taxon>
        <taxon>Stramenopiles</taxon>
        <taxon>Oomycota</taxon>
        <taxon>Peronosporomycetes</taxon>
        <taxon>Pythiales</taxon>
        <taxon>Pythiaceae</taxon>
    </lineage>
</organism>
<feature type="transmembrane region" description="Helical" evidence="1">
    <location>
        <begin position="27"/>
        <end position="52"/>
    </location>
</feature>
<keyword evidence="1" id="KW-0812">Transmembrane</keyword>
<keyword evidence="3" id="KW-1185">Reference proteome</keyword>
<proteinExistence type="predicted"/>
<reference evidence="2" key="2">
    <citation type="journal article" date="2023" name="Microbiol Resour">
        <title>Decontamination and Annotation of the Draft Genome Sequence of the Oomycete Lagenidium giganteum ARSEF 373.</title>
        <authorList>
            <person name="Morgan W.R."/>
            <person name="Tartar A."/>
        </authorList>
    </citation>
    <scope>NUCLEOTIDE SEQUENCE</scope>
    <source>
        <strain evidence="2">ARSEF 373</strain>
    </source>
</reference>
<protein>
    <submittedName>
        <fullName evidence="2">Uncharacterized protein</fullName>
    </submittedName>
</protein>
<evidence type="ECO:0000313" key="3">
    <source>
        <dbReference type="Proteomes" id="UP001146120"/>
    </source>
</evidence>
<accession>A0AAV2YQ50</accession>
<dbReference type="Proteomes" id="UP001146120">
    <property type="component" value="Unassembled WGS sequence"/>
</dbReference>
<dbReference type="EMBL" id="DAKRPA010000198">
    <property type="protein sequence ID" value="DAZ95586.1"/>
    <property type="molecule type" value="Genomic_DNA"/>
</dbReference>
<sequence length="112" mass="12310">MARVNNNDIDVEVKPQRKSQEHQQATYKVLCCGNSALDLVLIPCALIGVYLLTGSLFAACMRAVMQTDQTAAALWMFFGVYVIFVIMLGVVLAVTSHEKKMLAKEKAAEADE</sequence>
<gene>
    <name evidence="2" type="ORF">N0F65_006072</name>
</gene>
<comment type="caution">
    <text evidence="2">The sequence shown here is derived from an EMBL/GenBank/DDBJ whole genome shotgun (WGS) entry which is preliminary data.</text>
</comment>
<keyword evidence="1" id="KW-0472">Membrane</keyword>
<name>A0AAV2YQ50_9STRA</name>
<feature type="transmembrane region" description="Helical" evidence="1">
    <location>
        <begin position="72"/>
        <end position="94"/>
    </location>
</feature>